<dbReference type="Proteomes" id="UP000199302">
    <property type="component" value="Unassembled WGS sequence"/>
</dbReference>
<dbReference type="Pfam" id="PF00989">
    <property type="entry name" value="PAS"/>
    <property type="match status" value="1"/>
</dbReference>
<organism evidence="2 3">
    <name type="scientific">Poseidonocella sedimentorum</name>
    <dbReference type="NCBI Taxonomy" id="871652"/>
    <lineage>
        <taxon>Bacteria</taxon>
        <taxon>Pseudomonadati</taxon>
        <taxon>Pseudomonadota</taxon>
        <taxon>Alphaproteobacteria</taxon>
        <taxon>Rhodobacterales</taxon>
        <taxon>Roseobacteraceae</taxon>
        <taxon>Poseidonocella</taxon>
    </lineage>
</organism>
<protein>
    <submittedName>
        <fullName evidence="2">PAS fold</fullName>
    </submittedName>
</protein>
<dbReference type="SUPFAM" id="SSF55785">
    <property type="entry name" value="PYP-like sensor domain (PAS domain)"/>
    <property type="match status" value="2"/>
</dbReference>
<dbReference type="InterPro" id="IPR035965">
    <property type="entry name" value="PAS-like_dom_sf"/>
</dbReference>
<evidence type="ECO:0000259" key="1">
    <source>
        <dbReference type="Pfam" id="PF00989"/>
    </source>
</evidence>
<gene>
    <name evidence="2" type="ORF">SAMN04515673_102298</name>
</gene>
<dbReference type="RefSeq" id="WP_092077035.1">
    <property type="nucleotide sequence ID" value="NZ_FOYI01000002.1"/>
</dbReference>
<dbReference type="Gene3D" id="3.30.450.20">
    <property type="entry name" value="PAS domain"/>
    <property type="match status" value="1"/>
</dbReference>
<dbReference type="AlphaFoldDB" id="A0A1I6D6Z4"/>
<name>A0A1I6D6Z4_9RHOB</name>
<evidence type="ECO:0000313" key="2">
    <source>
        <dbReference type="EMBL" id="SFR01220.1"/>
    </source>
</evidence>
<dbReference type="OrthoDB" id="9797304at2"/>
<dbReference type="InterPro" id="IPR013767">
    <property type="entry name" value="PAS_fold"/>
</dbReference>
<dbReference type="STRING" id="871652.SAMN04515673_102298"/>
<sequence>MPITPAQILVVLICAMLAGVLSVALRLRAPAPVKDSGEIKTVPDLNFLFEGQTLVHTNAPALIRPLSADDTDWTALTRRLAPRFSEFPAENPMAASAGKTPMLTYVSDLTADSGLVEITDLGAQTRVLVKQSLPENLGEMLHDSIEGVLQSNRFEHLVENAPAPIWHVNPDGGIDYANAAYRALCRMARYTDVASDELVHLFAEPDRSRSGVPVRQSIVTRTGEKPHWFDIYSLPHACGTQHYAIDVNAVVNAAVAQRNFVQTLAKTFAQLSIGLAIFDRNRQLALFNPALINLTKMPVEFLSTRPALISFFDHMRESNMMPEPKNYPTWRDNISRLAEEARDGTYTEIWSLSSGLTYKVTGRPHPDGALAFLFEDISEEIRVTRDFRAELDLCRSAVDAMEEAVVIFTTNGAVSLGNRRFQHLWDIKDKAQLERSTIVDCCEIWAKTCEPSDAWDEINALVTGARSRAPRTYRLATRNGLSLLCTATPIAVGGTMVSFRTVGAMPADAKALNRVTTSS</sequence>
<dbReference type="Pfam" id="PF12860">
    <property type="entry name" value="PAS_7"/>
    <property type="match status" value="1"/>
</dbReference>
<evidence type="ECO:0000313" key="3">
    <source>
        <dbReference type="Proteomes" id="UP000199302"/>
    </source>
</evidence>
<feature type="domain" description="PAS fold" evidence="1">
    <location>
        <begin position="153"/>
        <end position="227"/>
    </location>
</feature>
<reference evidence="2 3" key="1">
    <citation type="submission" date="2016-10" db="EMBL/GenBank/DDBJ databases">
        <authorList>
            <person name="de Groot N.N."/>
        </authorList>
    </citation>
    <scope>NUCLEOTIDE SEQUENCE [LARGE SCALE GENOMIC DNA]</scope>
    <source>
        <strain evidence="3">KMM 9023,NRIC 0796,JCM 17311,KCTC 23692</strain>
    </source>
</reference>
<proteinExistence type="predicted"/>
<keyword evidence="3" id="KW-1185">Reference proteome</keyword>
<dbReference type="EMBL" id="FOYI01000002">
    <property type="protein sequence ID" value="SFR01220.1"/>
    <property type="molecule type" value="Genomic_DNA"/>
</dbReference>
<accession>A0A1I6D6Z4</accession>
<dbReference type="GO" id="GO:0006355">
    <property type="term" value="P:regulation of DNA-templated transcription"/>
    <property type="evidence" value="ECO:0007669"/>
    <property type="project" value="InterPro"/>
</dbReference>